<dbReference type="EMBL" id="FRCZ01000005">
    <property type="protein sequence ID" value="SHN22213.1"/>
    <property type="molecule type" value="Genomic_DNA"/>
</dbReference>
<accession>A0A1M7PWZ3</accession>
<proteinExistence type="predicted"/>
<reference evidence="2 3" key="1">
    <citation type="submission" date="2016-11" db="EMBL/GenBank/DDBJ databases">
        <authorList>
            <person name="Jaros S."/>
            <person name="Januszkiewicz K."/>
            <person name="Wedrychowicz H."/>
        </authorList>
    </citation>
    <scope>NUCLEOTIDE SEQUENCE [LARGE SCALE GENOMIC DNA]</scope>
    <source>
        <strain evidence="2 3">CGMCC 1.10681</strain>
    </source>
</reference>
<organism evidence="2 3">
    <name type="scientific">Gracilibacillus kekensis</name>
    <dbReference type="NCBI Taxonomy" id="1027249"/>
    <lineage>
        <taxon>Bacteria</taxon>
        <taxon>Bacillati</taxon>
        <taxon>Bacillota</taxon>
        <taxon>Bacilli</taxon>
        <taxon>Bacillales</taxon>
        <taxon>Bacillaceae</taxon>
        <taxon>Gracilibacillus</taxon>
    </lineage>
</organism>
<evidence type="ECO:0000313" key="2">
    <source>
        <dbReference type="EMBL" id="SHN22213.1"/>
    </source>
</evidence>
<keyword evidence="3" id="KW-1185">Reference proteome</keyword>
<keyword evidence="1" id="KW-1133">Transmembrane helix</keyword>
<dbReference type="RefSeq" id="WP_073202208.1">
    <property type="nucleotide sequence ID" value="NZ_FRCZ01000005.1"/>
</dbReference>
<feature type="transmembrane region" description="Helical" evidence="1">
    <location>
        <begin position="17"/>
        <end position="34"/>
    </location>
</feature>
<protein>
    <submittedName>
        <fullName evidence="2">Chain length determinant protein</fullName>
    </submittedName>
</protein>
<name>A0A1M7PWZ3_9BACI</name>
<dbReference type="Proteomes" id="UP000184184">
    <property type="component" value="Unassembled WGS sequence"/>
</dbReference>
<evidence type="ECO:0000313" key="3">
    <source>
        <dbReference type="Proteomes" id="UP000184184"/>
    </source>
</evidence>
<sequence>MKKDVNHPFVFINKKRIFILFSVVMMSATGYLLYGQSDKALFQTSTQLMVETDSETMTAIVAMIKDDIIIEELIKELQLPYSKKSLTKNFNVQRVDDSQVIRISVVDTEPDRAVLIANTTARIIRNELEIYNISQLIEAKSHIKYR</sequence>
<evidence type="ECO:0000256" key="1">
    <source>
        <dbReference type="SAM" id="Phobius"/>
    </source>
</evidence>
<dbReference type="AlphaFoldDB" id="A0A1M7PWZ3"/>
<keyword evidence="1" id="KW-0812">Transmembrane</keyword>
<gene>
    <name evidence="2" type="ORF">SAMN05216179_2526</name>
</gene>
<dbReference type="STRING" id="1027249.SAMN05216179_2526"/>
<keyword evidence="1" id="KW-0472">Membrane</keyword>